<sequence length="452" mass="49104">MISTAHDVPMDAASGKRFAVTTVQLRSIVGGCVGNLIEWYDFLVYSIFSIYFASSFFPQGDQTAQLLNVTAVAAVGYVARPLGSWLMGRYADRRGRRLTLAVSVSFMCFGSLLIAVTPTYAMIGVVAPALLVVARLLQGLSMGGEYGTSATYLSEMAPKDRRGFFVGFLQVSVVSGQLAALALLLLLQHAILRPGQMEAWGWRIPFVIGGIFALFALYLRRGIAETDAFRETGIKEQSRGSMATLLAHWRLILLAIGITVGGTISFYTYTVYMQKFMVNTVGMTKEAASLTTAAALLCYLPLQPLFGLVSDLVGRRPVMIFFGAAGTILTVPLLTAMSHAGSAWEAFALNFAALFILSGFTSIHMLVKSELFPAEIRALGVGLPYAITTAILGGTTEWVALQFKAMGREEWFYWYVTGAILISLVVYLIMPETRRTSRLDGATTAGHHRAAR</sequence>
<evidence type="ECO:0000256" key="9">
    <source>
        <dbReference type="SAM" id="Phobius"/>
    </source>
</evidence>
<evidence type="ECO:0000256" key="2">
    <source>
        <dbReference type="ARBA" id="ARBA00008240"/>
    </source>
</evidence>
<comment type="subcellular location">
    <subcellularLocation>
        <location evidence="1">Cell membrane</location>
        <topology evidence="1">Multi-pass membrane protein</topology>
    </subcellularLocation>
</comment>
<dbReference type="InterPro" id="IPR005829">
    <property type="entry name" value="Sugar_transporter_CS"/>
</dbReference>
<evidence type="ECO:0000256" key="1">
    <source>
        <dbReference type="ARBA" id="ARBA00004651"/>
    </source>
</evidence>
<protein>
    <submittedName>
        <fullName evidence="11">MFS transporter</fullName>
    </submittedName>
</protein>
<feature type="transmembrane region" description="Helical" evidence="9">
    <location>
        <begin position="412"/>
        <end position="430"/>
    </location>
</feature>
<evidence type="ECO:0000256" key="8">
    <source>
        <dbReference type="ARBA" id="ARBA00023136"/>
    </source>
</evidence>
<feature type="transmembrane region" description="Helical" evidence="9">
    <location>
        <begin position="287"/>
        <end position="306"/>
    </location>
</feature>
<feature type="transmembrane region" description="Helical" evidence="9">
    <location>
        <begin position="346"/>
        <end position="367"/>
    </location>
</feature>
<evidence type="ECO:0000259" key="10">
    <source>
        <dbReference type="PROSITE" id="PS50850"/>
    </source>
</evidence>
<keyword evidence="4" id="KW-1003">Cell membrane</keyword>
<feature type="transmembrane region" description="Helical" evidence="9">
    <location>
        <begin position="199"/>
        <end position="219"/>
    </location>
</feature>
<keyword evidence="6" id="KW-0769">Symport</keyword>
<dbReference type="CDD" id="cd17367">
    <property type="entry name" value="MFS_KgtP"/>
    <property type="match status" value="1"/>
</dbReference>
<reference evidence="11 12" key="1">
    <citation type="submission" date="2020-09" db="EMBL/GenBank/DDBJ databases">
        <title>Complete genomes of bradyrhizobia occurring on native shrubby legumes in Australia.</title>
        <authorList>
            <person name="Lafay B."/>
        </authorList>
    </citation>
    <scope>NUCLEOTIDE SEQUENCE [LARGE SCALE GENOMIC DNA]</scope>
    <source>
        <strain evidence="11 12">BDV5040</strain>
    </source>
</reference>
<dbReference type="PANTHER" id="PTHR43528">
    <property type="entry name" value="ALPHA-KETOGLUTARATE PERMEASE"/>
    <property type="match status" value="1"/>
</dbReference>
<organism evidence="11 12">
    <name type="scientific">Bradyrhizobium commune</name>
    <dbReference type="NCBI Taxonomy" id="83627"/>
    <lineage>
        <taxon>Bacteria</taxon>
        <taxon>Pseudomonadati</taxon>
        <taxon>Pseudomonadota</taxon>
        <taxon>Alphaproteobacteria</taxon>
        <taxon>Hyphomicrobiales</taxon>
        <taxon>Nitrobacteraceae</taxon>
        <taxon>Bradyrhizobium</taxon>
    </lineage>
</organism>
<keyword evidence="3" id="KW-0813">Transport</keyword>
<evidence type="ECO:0000256" key="6">
    <source>
        <dbReference type="ARBA" id="ARBA00022847"/>
    </source>
</evidence>
<comment type="similarity">
    <text evidence="2">Belongs to the major facilitator superfamily. Metabolite:H+ Symporter (MHS) family (TC 2.A.1.6) family.</text>
</comment>
<evidence type="ECO:0000256" key="4">
    <source>
        <dbReference type="ARBA" id="ARBA00022475"/>
    </source>
</evidence>
<keyword evidence="12" id="KW-1185">Reference proteome</keyword>
<keyword evidence="7 9" id="KW-1133">Transmembrane helix</keyword>
<dbReference type="InterPro" id="IPR020846">
    <property type="entry name" value="MFS_dom"/>
</dbReference>
<evidence type="ECO:0000256" key="7">
    <source>
        <dbReference type="ARBA" id="ARBA00022989"/>
    </source>
</evidence>
<feature type="transmembrane region" description="Helical" evidence="9">
    <location>
        <begin position="318"/>
        <end position="340"/>
    </location>
</feature>
<feature type="transmembrane region" description="Helical" evidence="9">
    <location>
        <begin position="122"/>
        <end position="143"/>
    </location>
</feature>
<evidence type="ECO:0000256" key="5">
    <source>
        <dbReference type="ARBA" id="ARBA00022692"/>
    </source>
</evidence>
<feature type="transmembrane region" description="Helical" evidence="9">
    <location>
        <begin position="164"/>
        <end position="187"/>
    </location>
</feature>
<dbReference type="InterPro" id="IPR036259">
    <property type="entry name" value="MFS_trans_sf"/>
</dbReference>
<proteinExistence type="inferred from homology"/>
<dbReference type="InterPro" id="IPR051084">
    <property type="entry name" value="H+-coupled_symporters"/>
</dbReference>
<dbReference type="GO" id="GO:0015293">
    <property type="term" value="F:symporter activity"/>
    <property type="evidence" value="ECO:0007669"/>
    <property type="project" value="UniProtKB-KW"/>
</dbReference>
<feature type="transmembrane region" description="Helical" evidence="9">
    <location>
        <begin position="66"/>
        <end position="86"/>
    </location>
</feature>
<dbReference type="KEGG" id="bcou:IC761_14320"/>
<feature type="transmembrane region" description="Helical" evidence="9">
    <location>
        <begin position="98"/>
        <end position="116"/>
    </location>
</feature>
<dbReference type="AlphaFoldDB" id="A0A7S9DAY0"/>
<dbReference type="PANTHER" id="PTHR43528:SF5">
    <property type="entry name" value="PROLINE_BETAINE TRANSPORTER"/>
    <property type="match status" value="1"/>
</dbReference>
<dbReference type="Gene3D" id="1.20.1250.20">
    <property type="entry name" value="MFS general substrate transporter like domains"/>
    <property type="match status" value="2"/>
</dbReference>
<dbReference type="SUPFAM" id="SSF103473">
    <property type="entry name" value="MFS general substrate transporter"/>
    <property type="match status" value="1"/>
</dbReference>
<feature type="transmembrane region" description="Helical" evidence="9">
    <location>
        <begin position="379"/>
        <end position="400"/>
    </location>
</feature>
<accession>A0A7S9DAY0</accession>
<evidence type="ECO:0000256" key="3">
    <source>
        <dbReference type="ARBA" id="ARBA00022448"/>
    </source>
</evidence>
<feature type="transmembrane region" description="Helical" evidence="9">
    <location>
        <begin position="240"/>
        <end position="267"/>
    </location>
</feature>
<name>A0A7S9DAY0_9BRAD</name>
<evidence type="ECO:0000313" key="12">
    <source>
        <dbReference type="Proteomes" id="UP000594621"/>
    </source>
</evidence>
<dbReference type="Pfam" id="PF00083">
    <property type="entry name" value="Sugar_tr"/>
    <property type="match status" value="1"/>
</dbReference>
<feature type="domain" description="Major facilitator superfamily (MFS) profile" evidence="10">
    <location>
        <begin position="27"/>
        <end position="434"/>
    </location>
</feature>
<keyword evidence="5 9" id="KW-0812">Transmembrane</keyword>
<keyword evidence="8 9" id="KW-0472">Membrane</keyword>
<dbReference type="FunFam" id="1.20.1250.20:FF:000001">
    <property type="entry name" value="Dicarboxylate MFS transporter"/>
    <property type="match status" value="1"/>
</dbReference>
<evidence type="ECO:0000313" key="11">
    <source>
        <dbReference type="EMBL" id="QPF94370.1"/>
    </source>
</evidence>
<dbReference type="EMBL" id="CP061379">
    <property type="protein sequence ID" value="QPF94370.1"/>
    <property type="molecule type" value="Genomic_DNA"/>
</dbReference>
<dbReference type="PROSITE" id="PS50850">
    <property type="entry name" value="MFS"/>
    <property type="match status" value="1"/>
</dbReference>
<dbReference type="Pfam" id="PF07690">
    <property type="entry name" value="MFS_1"/>
    <property type="match status" value="1"/>
</dbReference>
<dbReference type="Proteomes" id="UP000594621">
    <property type="component" value="Chromosome"/>
</dbReference>
<dbReference type="InterPro" id="IPR005828">
    <property type="entry name" value="MFS_sugar_transport-like"/>
</dbReference>
<dbReference type="GO" id="GO:0005886">
    <property type="term" value="C:plasma membrane"/>
    <property type="evidence" value="ECO:0007669"/>
    <property type="project" value="UniProtKB-SubCell"/>
</dbReference>
<gene>
    <name evidence="11" type="ORF">IC761_14320</name>
</gene>
<dbReference type="PROSITE" id="PS00217">
    <property type="entry name" value="SUGAR_TRANSPORT_2"/>
    <property type="match status" value="1"/>
</dbReference>
<dbReference type="InterPro" id="IPR011701">
    <property type="entry name" value="MFS"/>
</dbReference>